<feature type="non-terminal residue" evidence="4">
    <location>
        <position position="1"/>
    </location>
</feature>
<name>A0A9W7ZMZ2_9FUNG</name>
<evidence type="ECO:0000313" key="5">
    <source>
        <dbReference type="Proteomes" id="UP001150569"/>
    </source>
</evidence>
<proteinExistence type="predicted"/>
<evidence type="ECO:0000256" key="2">
    <source>
        <dbReference type="SAM" id="MobiDB-lite"/>
    </source>
</evidence>
<sequence length="168" mass="19091">MSGHGFRGTTAEQDPRFSNKQQTLRKSINFPADFSQKVNTKKVNMTVIKPWIAQRITDLLGFDDEVVLEYIYGMLESESPDPKDMQINLTGFLGDKSSPFMRDLWKMLINAQAAIGGIPPEILEIKKQEILKRKTEDERIRAEINLKRDELAKRAQEIAAVVQASIAK</sequence>
<organism evidence="4 5">
    <name type="scientific">Tieghemiomyces parasiticus</name>
    <dbReference type="NCBI Taxonomy" id="78921"/>
    <lineage>
        <taxon>Eukaryota</taxon>
        <taxon>Fungi</taxon>
        <taxon>Fungi incertae sedis</taxon>
        <taxon>Zoopagomycota</taxon>
        <taxon>Kickxellomycotina</taxon>
        <taxon>Dimargaritomycetes</taxon>
        <taxon>Dimargaritales</taxon>
        <taxon>Dimargaritaceae</taxon>
        <taxon>Tieghemiomyces</taxon>
    </lineage>
</organism>
<dbReference type="InterPro" id="IPR036483">
    <property type="entry name" value="PWI_dom_sf"/>
</dbReference>
<feature type="compositionally biased region" description="Polar residues" evidence="2">
    <location>
        <begin position="10"/>
        <end position="22"/>
    </location>
</feature>
<dbReference type="InterPro" id="IPR002483">
    <property type="entry name" value="PWI_dom"/>
</dbReference>
<dbReference type="OrthoDB" id="163257at2759"/>
<comment type="caution">
    <text evidence="4">The sequence shown here is derived from an EMBL/GenBank/DDBJ whole genome shotgun (WGS) entry which is preliminary data.</text>
</comment>
<dbReference type="GO" id="GO:0003723">
    <property type="term" value="F:RNA binding"/>
    <property type="evidence" value="ECO:0007669"/>
    <property type="project" value="TreeGrafter"/>
</dbReference>
<dbReference type="GO" id="GO:0048024">
    <property type="term" value="P:regulation of mRNA splicing, via spliceosome"/>
    <property type="evidence" value="ECO:0007669"/>
    <property type="project" value="TreeGrafter"/>
</dbReference>
<dbReference type="SMART" id="SM00311">
    <property type="entry name" value="PWI"/>
    <property type="match status" value="1"/>
</dbReference>
<dbReference type="PANTHER" id="PTHR23148:SF0">
    <property type="entry name" value="SERINE_ARGININE REPETITIVE MATRIX PROTEIN 1"/>
    <property type="match status" value="1"/>
</dbReference>
<feature type="domain" description="PWI" evidence="3">
    <location>
        <begin position="27"/>
        <end position="125"/>
    </location>
</feature>
<dbReference type="PANTHER" id="PTHR23148">
    <property type="entry name" value="SERINE/ARGININE REGULATED NUCLEAR MATRIX PROTEIN"/>
    <property type="match status" value="1"/>
</dbReference>
<feature type="region of interest" description="Disordered" evidence="2">
    <location>
        <begin position="1"/>
        <end position="22"/>
    </location>
</feature>
<dbReference type="PROSITE" id="PS51025">
    <property type="entry name" value="PWI"/>
    <property type="match status" value="1"/>
</dbReference>
<dbReference type="Gene3D" id="1.20.1390.10">
    <property type="entry name" value="PWI domain"/>
    <property type="match status" value="1"/>
</dbReference>
<protein>
    <recommendedName>
        <fullName evidence="3">PWI domain-containing protein</fullName>
    </recommendedName>
</protein>
<dbReference type="Proteomes" id="UP001150569">
    <property type="component" value="Unassembled WGS sequence"/>
</dbReference>
<dbReference type="AlphaFoldDB" id="A0A9W7ZMZ2"/>
<dbReference type="EMBL" id="JANBPT010001286">
    <property type="protein sequence ID" value="KAJ1908974.1"/>
    <property type="molecule type" value="Genomic_DNA"/>
</dbReference>
<reference evidence="4" key="1">
    <citation type="submission" date="2022-07" db="EMBL/GenBank/DDBJ databases">
        <title>Phylogenomic reconstructions and comparative analyses of Kickxellomycotina fungi.</title>
        <authorList>
            <person name="Reynolds N.K."/>
            <person name="Stajich J.E."/>
            <person name="Barry K."/>
            <person name="Grigoriev I.V."/>
            <person name="Crous P."/>
            <person name="Smith M.E."/>
        </authorList>
    </citation>
    <scope>NUCLEOTIDE SEQUENCE</scope>
    <source>
        <strain evidence="4">RSA 861</strain>
    </source>
</reference>
<gene>
    <name evidence="4" type="ORF">IWQ60_011420</name>
</gene>
<keyword evidence="5" id="KW-1185">Reference proteome</keyword>
<dbReference type="InterPro" id="IPR052225">
    <property type="entry name" value="Ser/Arg_repetitive_matrix"/>
</dbReference>
<dbReference type="GO" id="GO:0005681">
    <property type="term" value="C:spliceosomal complex"/>
    <property type="evidence" value="ECO:0007669"/>
    <property type="project" value="TreeGrafter"/>
</dbReference>
<dbReference type="Pfam" id="PF01480">
    <property type="entry name" value="PWI"/>
    <property type="match status" value="1"/>
</dbReference>
<dbReference type="GO" id="GO:0006397">
    <property type="term" value="P:mRNA processing"/>
    <property type="evidence" value="ECO:0007669"/>
    <property type="project" value="UniProtKB-KW"/>
</dbReference>
<dbReference type="SUPFAM" id="SSF101233">
    <property type="entry name" value="PWI domain"/>
    <property type="match status" value="1"/>
</dbReference>
<evidence type="ECO:0000259" key="3">
    <source>
        <dbReference type="PROSITE" id="PS51025"/>
    </source>
</evidence>
<evidence type="ECO:0000313" key="4">
    <source>
        <dbReference type="EMBL" id="KAJ1908974.1"/>
    </source>
</evidence>
<keyword evidence="1" id="KW-0507">mRNA processing</keyword>
<evidence type="ECO:0000256" key="1">
    <source>
        <dbReference type="ARBA" id="ARBA00022664"/>
    </source>
</evidence>
<accession>A0A9W7ZMZ2</accession>